<name>K0R3W0_THAOC</name>
<dbReference type="InterPro" id="IPR011990">
    <property type="entry name" value="TPR-like_helical_dom_sf"/>
</dbReference>
<dbReference type="OrthoDB" id="2384430at2759"/>
<evidence type="ECO:0000313" key="1">
    <source>
        <dbReference type="EMBL" id="EJK46179.1"/>
    </source>
</evidence>
<evidence type="ECO:0000313" key="2">
    <source>
        <dbReference type="Proteomes" id="UP000266841"/>
    </source>
</evidence>
<accession>K0R3W0</accession>
<reference evidence="1 2" key="1">
    <citation type="journal article" date="2012" name="Genome Biol.">
        <title>Genome and low-iron response of an oceanic diatom adapted to chronic iron limitation.</title>
        <authorList>
            <person name="Lommer M."/>
            <person name="Specht M."/>
            <person name="Roy A.S."/>
            <person name="Kraemer L."/>
            <person name="Andreson R."/>
            <person name="Gutowska M.A."/>
            <person name="Wolf J."/>
            <person name="Bergner S.V."/>
            <person name="Schilhabel M.B."/>
            <person name="Klostermeier U.C."/>
            <person name="Beiko R.G."/>
            <person name="Rosenstiel P."/>
            <person name="Hippler M."/>
            <person name="Laroche J."/>
        </authorList>
    </citation>
    <scope>NUCLEOTIDE SEQUENCE [LARGE SCALE GENOMIC DNA]</scope>
    <source>
        <strain evidence="1 2">CCMP1005</strain>
    </source>
</reference>
<gene>
    <name evidence="1" type="ORF">THAOC_35165</name>
</gene>
<sequence length="115" mass="12789">MSEAAELGSIKALFNLGYASYYGNGVEHDTGKPLVFYEKAAMQGHVESRYNLGHSEVEKGNHGRAARHLLIYANLGDMQSLEAIKEMFMRGHVKKDQYAQALKGYQAAVEQTKSH</sequence>
<organism evidence="1 2">
    <name type="scientific">Thalassiosira oceanica</name>
    <name type="common">Marine diatom</name>
    <dbReference type="NCBI Taxonomy" id="159749"/>
    <lineage>
        <taxon>Eukaryota</taxon>
        <taxon>Sar</taxon>
        <taxon>Stramenopiles</taxon>
        <taxon>Ochrophyta</taxon>
        <taxon>Bacillariophyta</taxon>
        <taxon>Coscinodiscophyceae</taxon>
        <taxon>Thalassiosirophycidae</taxon>
        <taxon>Thalassiosirales</taxon>
        <taxon>Thalassiosiraceae</taxon>
        <taxon>Thalassiosira</taxon>
    </lineage>
</organism>
<dbReference type="SMART" id="SM00671">
    <property type="entry name" value="SEL1"/>
    <property type="match status" value="1"/>
</dbReference>
<dbReference type="Pfam" id="PF08238">
    <property type="entry name" value="Sel1"/>
    <property type="match status" value="2"/>
</dbReference>
<dbReference type="Proteomes" id="UP000266841">
    <property type="component" value="Unassembled WGS sequence"/>
</dbReference>
<dbReference type="SUPFAM" id="SSF81901">
    <property type="entry name" value="HCP-like"/>
    <property type="match status" value="1"/>
</dbReference>
<dbReference type="EMBL" id="AGNL01047919">
    <property type="protein sequence ID" value="EJK46179.1"/>
    <property type="molecule type" value="Genomic_DNA"/>
</dbReference>
<dbReference type="Gene3D" id="1.25.40.10">
    <property type="entry name" value="Tetratricopeptide repeat domain"/>
    <property type="match status" value="1"/>
</dbReference>
<keyword evidence="2" id="KW-1185">Reference proteome</keyword>
<dbReference type="AlphaFoldDB" id="K0R3W0"/>
<dbReference type="InterPro" id="IPR006597">
    <property type="entry name" value="Sel1-like"/>
</dbReference>
<comment type="caution">
    <text evidence="1">The sequence shown here is derived from an EMBL/GenBank/DDBJ whole genome shotgun (WGS) entry which is preliminary data.</text>
</comment>
<proteinExistence type="predicted"/>
<protein>
    <submittedName>
        <fullName evidence="1">Uncharacterized protein</fullName>
    </submittedName>
</protein>